<name>S8BGP2_DACHA</name>
<feature type="region of interest" description="Disordered" evidence="1">
    <location>
        <begin position="187"/>
        <end position="275"/>
    </location>
</feature>
<feature type="compositionally biased region" description="Polar residues" evidence="1">
    <location>
        <begin position="262"/>
        <end position="275"/>
    </location>
</feature>
<gene>
    <name evidence="2" type="ORF">H072_7785</name>
</gene>
<sequence>MSELKAGKYTIETVAPVPGLHIGYTEEGSGINIKGTQDIEDGVNYGWTVEPEEGGLCTLKGGDLTVSNMDGALTLVSSDVVVLPRNQLWQPSFDAAEGDGHFMVKQSVGFDGWKAPQFDGDQICICERRLEFKDPGVGAAGSSSNKVGDIVSKPKGFKISDLLNPEGAADHVRLPWEHRHREKAPGFKEPYYLKGPEPEDSFRGVPSLREGFAVPTGYQPPEIYGGGIFRRDANAEDEGASEEIGTPDLAERGESEKEPDQQRGSANTNDSQAPE</sequence>
<reference evidence="2 3" key="1">
    <citation type="journal article" date="2013" name="PLoS Genet.">
        <title>Genomic mechanisms accounting for the adaptation to parasitism in nematode-trapping fungi.</title>
        <authorList>
            <person name="Meerupati T."/>
            <person name="Andersson K.M."/>
            <person name="Friman E."/>
            <person name="Kumar D."/>
            <person name="Tunlid A."/>
            <person name="Ahren D."/>
        </authorList>
    </citation>
    <scope>NUCLEOTIDE SEQUENCE [LARGE SCALE GENOMIC DNA]</scope>
    <source>
        <strain evidence="2 3">CBS 200.50</strain>
    </source>
</reference>
<reference evidence="3" key="2">
    <citation type="submission" date="2013-04" db="EMBL/GenBank/DDBJ databases">
        <title>Genomic mechanisms accounting for the adaptation to parasitism in nematode-trapping fungi.</title>
        <authorList>
            <person name="Ahren D.G."/>
        </authorList>
    </citation>
    <scope>NUCLEOTIDE SEQUENCE [LARGE SCALE GENOMIC DNA]</scope>
    <source>
        <strain evidence="3">CBS 200.50</strain>
    </source>
</reference>
<protein>
    <submittedName>
        <fullName evidence="2">Uncharacterized protein</fullName>
    </submittedName>
</protein>
<keyword evidence="3" id="KW-1185">Reference proteome</keyword>
<accession>S8BGP2</accession>
<dbReference type="EMBL" id="AQGS01000546">
    <property type="protein sequence ID" value="EPS38463.1"/>
    <property type="molecule type" value="Genomic_DNA"/>
</dbReference>
<evidence type="ECO:0000313" key="3">
    <source>
        <dbReference type="Proteomes" id="UP000015100"/>
    </source>
</evidence>
<dbReference type="AlphaFoldDB" id="S8BGP2"/>
<comment type="caution">
    <text evidence="2">The sequence shown here is derived from an EMBL/GenBank/DDBJ whole genome shotgun (WGS) entry which is preliminary data.</text>
</comment>
<dbReference type="Proteomes" id="UP000015100">
    <property type="component" value="Unassembled WGS sequence"/>
</dbReference>
<evidence type="ECO:0000256" key="1">
    <source>
        <dbReference type="SAM" id="MobiDB-lite"/>
    </source>
</evidence>
<evidence type="ECO:0000313" key="2">
    <source>
        <dbReference type="EMBL" id="EPS38463.1"/>
    </source>
</evidence>
<feature type="compositionally biased region" description="Basic and acidic residues" evidence="1">
    <location>
        <begin position="249"/>
        <end position="261"/>
    </location>
</feature>
<dbReference type="HOGENOM" id="CLU_1012013_0_0_1"/>
<organism evidence="2 3">
    <name type="scientific">Dactylellina haptotyla (strain CBS 200.50)</name>
    <name type="common">Nematode-trapping fungus</name>
    <name type="synonym">Monacrosporium haptotylum</name>
    <dbReference type="NCBI Taxonomy" id="1284197"/>
    <lineage>
        <taxon>Eukaryota</taxon>
        <taxon>Fungi</taxon>
        <taxon>Dikarya</taxon>
        <taxon>Ascomycota</taxon>
        <taxon>Pezizomycotina</taxon>
        <taxon>Orbiliomycetes</taxon>
        <taxon>Orbiliales</taxon>
        <taxon>Orbiliaceae</taxon>
        <taxon>Dactylellina</taxon>
    </lineage>
</organism>
<proteinExistence type="predicted"/>